<dbReference type="InParanoid" id="A0A0C3B5P7"/>
<feature type="domain" description="CCHC-type" evidence="1">
    <location>
        <begin position="47"/>
        <end position="65"/>
    </location>
</feature>
<dbReference type="AlphaFoldDB" id="A0A0C3B5P7"/>
<dbReference type="OrthoDB" id="2800503at2759"/>
<evidence type="ECO:0000313" key="3">
    <source>
        <dbReference type="Proteomes" id="UP000054166"/>
    </source>
</evidence>
<evidence type="ECO:0000259" key="1">
    <source>
        <dbReference type="SMART" id="SM00343"/>
    </source>
</evidence>
<feature type="domain" description="CCHC-type" evidence="1">
    <location>
        <begin position="69"/>
        <end position="84"/>
    </location>
</feature>
<dbReference type="GO" id="GO:0003676">
    <property type="term" value="F:nucleic acid binding"/>
    <property type="evidence" value="ECO:0007669"/>
    <property type="project" value="InterPro"/>
</dbReference>
<dbReference type="Proteomes" id="UP000054166">
    <property type="component" value="Unassembled WGS sequence"/>
</dbReference>
<dbReference type="HOGENOM" id="CLU_138299_0_0_1"/>
<keyword evidence="3" id="KW-1185">Reference proteome</keyword>
<feature type="domain" description="CCHC-type" evidence="1">
    <location>
        <begin position="93"/>
        <end position="111"/>
    </location>
</feature>
<dbReference type="GO" id="GO:0008270">
    <property type="term" value="F:zinc ion binding"/>
    <property type="evidence" value="ECO:0007669"/>
    <property type="project" value="InterPro"/>
</dbReference>
<reference evidence="3" key="2">
    <citation type="submission" date="2015-01" db="EMBL/GenBank/DDBJ databases">
        <title>Evolutionary Origins and Diversification of the Mycorrhizal Mutualists.</title>
        <authorList>
            <consortium name="DOE Joint Genome Institute"/>
            <consortium name="Mycorrhizal Genomics Consortium"/>
            <person name="Kohler A."/>
            <person name="Kuo A."/>
            <person name="Nagy L.G."/>
            <person name="Floudas D."/>
            <person name="Copeland A."/>
            <person name="Barry K.W."/>
            <person name="Cichocki N."/>
            <person name="Veneault-Fourrey C."/>
            <person name="LaButti K."/>
            <person name="Lindquist E.A."/>
            <person name="Lipzen A."/>
            <person name="Lundell T."/>
            <person name="Morin E."/>
            <person name="Murat C."/>
            <person name="Riley R."/>
            <person name="Ohm R."/>
            <person name="Sun H."/>
            <person name="Tunlid A."/>
            <person name="Henrissat B."/>
            <person name="Grigoriev I.V."/>
            <person name="Hibbett D.S."/>
            <person name="Martin F."/>
        </authorList>
    </citation>
    <scope>NUCLEOTIDE SEQUENCE [LARGE SCALE GENOMIC DNA]</scope>
    <source>
        <strain evidence="3">F 1598</strain>
    </source>
</reference>
<proteinExistence type="predicted"/>
<protein>
    <recommendedName>
        <fullName evidence="1">CCHC-type domain-containing protein</fullName>
    </recommendedName>
</protein>
<evidence type="ECO:0000313" key="2">
    <source>
        <dbReference type="EMBL" id="KIM81558.1"/>
    </source>
</evidence>
<sequence length="144" mass="16693">RRFEGQRTAFMIVTFRTAEDANRAIQNCLYICGKRCITRKLLPEPRRCFKCHTVNARHIAANCKEISDICDTCGGAHLSKECTLKEEDPSKHFCINCKTYGHGARDRLCPAYLKQCTELNEWMPENLYKFFPTANPRTWELTDP</sequence>
<dbReference type="EMBL" id="KN832998">
    <property type="protein sequence ID" value="KIM81558.1"/>
    <property type="molecule type" value="Genomic_DNA"/>
</dbReference>
<dbReference type="InterPro" id="IPR001878">
    <property type="entry name" value="Znf_CCHC"/>
</dbReference>
<reference evidence="2 3" key="1">
    <citation type="submission" date="2014-04" db="EMBL/GenBank/DDBJ databases">
        <authorList>
            <consortium name="DOE Joint Genome Institute"/>
            <person name="Kuo A."/>
            <person name="Tarkka M."/>
            <person name="Buscot F."/>
            <person name="Kohler A."/>
            <person name="Nagy L.G."/>
            <person name="Floudas D."/>
            <person name="Copeland A."/>
            <person name="Barry K.W."/>
            <person name="Cichocki N."/>
            <person name="Veneault-Fourrey C."/>
            <person name="LaButti K."/>
            <person name="Lindquist E.A."/>
            <person name="Lipzen A."/>
            <person name="Lundell T."/>
            <person name="Morin E."/>
            <person name="Murat C."/>
            <person name="Sun H."/>
            <person name="Tunlid A."/>
            <person name="Henrissat B."/>
            <person name="Grigoriev I.V."/>
            <person name="Hibbett D.S."/>
            <person name="Martin F."/>
            <person name="Nordberg H.P."/>
            <person name="Cantor M.N."/>
            <person name="Hua S.X."/>
        </authorList>
    </citation>
    <scope>NUCLEOTIDE SEQUENCE [LARGE SCALE GENOMIC DNA]</scope>
    <source>
        <strain evidence="2 3">F 1598</strain>
    </source>
</reference>
<accession>A0A0C3B5P7</accession>
<dbReference type="SMART" id="SM00343">
    <property type="entry name" value="ZnF_C2HC"/>
    <property type="match status" value="3"/>
</dbReference>
<name>A0A0C3B5P7_PILCF</name>
<feature type="non-terminal residue" evidence="2">
    <location>
        <position position="144"/>
    </location>
</feature>
<organism evidence="2 3">
    <name type="scientific">Piloderma croceum (strain F 1598)</name>
    <dbReference type="NCBI Taxonomy" id="765440"/>
    <lineage>
        <taxon>Eukaryota</taxon>
        <taxon>Fungi</taxon>
        <taxon>Dikarya</taxon>
        <taxon>Basidiomycota</taxon>
        <taxon>Agaricomycotina</taxon>
        <taxon>Agaricomycetes</taxon>
        <taxon>Agaricomycetidae</taxon>
        <taxon>Atheliales</taxon>
        <taxon>Atheliaceae</taxon>
        <taxon>Piloderma</taxon>
    </lineage>
</organism>
<gene>
    <name evidence="2" type="ORF">PILCRDRAFT_38695</name>
</gene>
<feature type="non-terminal residue" evidence="2">
    <location>
        <position position="1"/>
    </location>
</feature>